<dbReference type="InterPro" id="IPR050312">
    <property type="entry name" value="IolE/XylAMocC-like"/>
</dbReference>
<evidence type="ECO:0000313" key="2">
    <source>
        <dbReference type="EMBL" id="OMF57485.1"/>
    </source>
</evidence>
<dbReference type="GO" id="GO:0016853">
    <property type="term" value="F:isomerase activity"/>
    <property type="evidence" value="ECO:0007669"/>
    <property type="project" value="UniProtKB-KW"/>
</dbReference>
<dbReference type="Pfam" id="PF01261">
    <property type="entry name" value="AP_endonuc_2"/>
    <property type="match status" value="1"/>
</dbReference>
<organism evidence="2 3">
    <name type="scientific">Paenibacillus rhizosphaerae</name>
    <dbReference type="NCBI Taxonomy" id="297318"/>
    <lineage>
        <taxon>Bacteria</taxon>
        <taxon>Bacillati</taxon>
        <taxon>Bacillota</taxon>
        <taxon>Bacilli</taxon>
        <taxon>Bacillales</taxon>
        <taxon>Paenibacillaceae</taxon>
        <taxon>Paenibacillus</taxon>
    </lineage>
</organism>
<sequence length="276" mass="31289">MPNLSLTTWSLHRNLGPLRWTQWDDERKEHVTRVEEQPEKLSLLELPAVLRDKGFTTMEICHFHFKDTSSSYLQELREAIQQAGMRFYTLLADYGDITNPDETRREADMEWLQRWIDIASAAGAERIRIIGGDADPGDAEALKLAASQLQRLIDYASDKGVRIITENFHAMTSTADNCLALLDDCGNQLGLTTDFGNFKGPTKLQELSRTIARSESIHAKAQQDEQGNLDDAEFISCMELVKEHRYEGPITIVYDGPGDMWDGINRVRKLVTPYLG</sequence>
<dbReference type="Proteomes" id="UP000187172">
    <property type="component" value="Unassembled WGS sequence"/>
</dbReference>
<dbReference type="AlphaFoldDB" id="A0A1R1F082"/>
<dbReference type="PANTHER" id="PTHR12110:SF53">
    <property type="entry name" value="BLR5974 PROTEIN"/>
    <property type="match status" value="1"/>
</dbReference>
<dbReference type="InterPro" id="IPR036237">
    <property type="entry name" value="Xyl_isomerase-like_sf"/>
</dbReference>
<dbReference type="EMBL" id="MRTP01000001">
    <property type="protein sequence ID" value="OMF57485.1"/>
    <property type="molecule type" value="Genomic_DNA"/>
</dbReference>
<dbReference type="RefSeq" id="WP_076165343.1">
    <property type="nucleotide sequence ID" value="NZ_MRTP01000001.1"/>
</dbReference>
<name>A0A1R1F082_9BACL</name>
<dbReference type="STRING" id="297318.BK138_02460"/>
<dbReference type="PANTHER" id="PTHR12110">
    <property type="entry name" value="HYDROXYPYRUVATE ISOMERASE"/>
    <property type="match status" value="1"/>
</dbReference>
<dbReference type="InterPro" id="IPR013022">
    <property type="entry name" value="Xyl_isomerase-like_TIM-brl"/>
</dbReference>
<dbReference type="Gene3D" id="3.20.20.150">
    <property type="entry name" value="Divalent-metal-dependent TIM barrel enzymes"/>
    <property type="match status" value="1"/>
</dbReference>
<proteinExistence type="predicted"/>
<evidence type="ECO:0000313" key="3">
    <source>
        <dbReference type="Proteomes" id="UP000187172"/>
    </source>
</evidence>
<keyword evidence="3" id="KW-1185">Reference proteome</keyword>
<feature type="domain" description="Xylose isomerase-like TIM barrel" evidence="1">
    <location>
        <begin position="49"/>
        <end position="255"/>
    </location>
</feature>
<dbReference type="SUPFAM" id="SSF51658">
    <property type="entry name" value="Xylose isomerase-like"/>
    <property type="match status" value="1"/>
</dbReference>
<reference evidence="2 3" key="1">
    <citation type="submission" date="2016-11" db="EMBL/GenBank/DDBJ databases">
        <title>Paenibacillus species isolates.</title>
        <authorList>
            <person name="Beno S.M."/>
        </authorList>
    </citation>
    <scope>NUCLEOTIDE SEQUENCE [LARGE SCALE GENOMIC DNA]</scope>
    <source>
        <strain evidence="2 3">FSL R5-0378</strain>
    </source>
</reference>
<keyword evidence="2" id="KW-0413">Isomerase</keyword>
<protein>
    <submittedName>
        <fullName evidence="2">Xylose isomerase</fullName>
    </submittedName>
</protein>
<evidence type="ECO:0000259" key="1">
    <source>
        <dbReference type="Pfam" id="PF01261"/>
    </source>
</evidence>
<gene>
    <name evidence="2" type="ORF">BK138_02460</name>
</gene>
<comment type="caution">
    <text evidence="2">The sequence shown here is derived from an EMBL/GenBank/DDBJ whole genome shotgun (WGS) entry which is preliminary data.</text>
</comment>
<accession>A0A1R1F082</accession>